<dbReference type="Proteomes" id="UP001202717">
    <property type="component" value="Chromosome"/>
</dbReference>
<evidence type="ECO:0000313" key="5">
    <source>
        <dbReference type="Proteomes" id="UP001202717"/>
    </source>
</evidence>
<keyword evidence="1 2" id="KW-0732">Signal</keyword>
<organism evidence="4 5">
    <name type="scientific">Psychroserpens ponticola</name>
    <dbReference type="NCBI Taxonomy" id="2932268"/>
    <lineage>
        <taxon>Bacteria</taxon>
        <taxon>Pseudomonadati</taxon>
        <taxon>Bacteroidota</taxon>
        <taxon>Flavobacteriia</taxon>
        <taxon>Flavobacteriales</taxon>
        <taxon>Flavobacteriaceae</taxon>
        <taxon>Psychroserpens</taxon>
    </lineage>
</organism>
<name>A0ABY7RWE2_9FLAO</name>
<proteinExistence type="predicted"/>
<dbReference type="RefSeq" id="WP_249993280.1">
    <property type="nucleotide sequence ID" value="NZ_CP116221.1"/>
</dbReference>
<dbReference type="EMBL" id="CP116221">
    <property type="protein sequence ID" value="WCO01435.1"/>
    <property type="molecule type" value="Genomic_DNA"/>
</dbReference>
<feature type="signal peptide" evidence="2">
    <location>
        <begin position="1"/>
        <end position="22"/>
    </location>
</feature>
<keyword evidence="5" id="KW-1185">Reference proteome</keyword>
<gene>
    <name evidence="4" type="ORF">MUN68_015390</name>
</gene>
<protein>
    <submittedName>
        <fullName evidence="4">Ig-like domain-containing protein</fullName>
    </submittedName>
</protein>
<evidence type="ECO:0000256" key="2">
    <source>
        <dbReference type="SAM" id="SignalP"/>
    </source>
</evidence>
<evidence type="ECO:0000259" key="3">
    <source>
        <dbReference type="Pfam" id="PF13205"/>
    </source>
</evidence>
<evidence type="ECO:0000313" key="4">
    <source>
        <dbReference type="EMBL" id="WCO01435.1"/>
    </source>
</evidence>
<dbReference type="InterPro" id="IPR032812">
    <property type="entry name" value="SbsA_Ig"/>
</dbReference>
<feature type="domain" description="SbsA Ig-like" evidence="3">
    <location>
        <begin position="33"/>
        <end position="135"/>
    </location>
</feature>
<dbReference type="Pfam" id="PF13205">
    <property type="entry name" value="Big_5"/>
    <property type="match status" value="1"/>
</dbReference>
<evidence type="ECO:0000256" key="1">
    <source>
        <dbReference type="ARBA" id="ARBA00022729"/>
    </source>
</evidence>
<accession>A0ABY7RWE2</accession>
<feature type="chain" id="PRO_5045347400" evidence="2">
    <location>
        <begin position="23"/>
        <end position="535"/>
    </location>
</feature>
<sequence>MRIKWFKILVLVLSINLLYTCANRGRPSGGEKDIDAPLITKEVPENFSTNFKGNEIRIYFNEYIKVKNLQKQLIISPPMDTEPTVTPLGSASKYIKIIINDTLEDNTTYAFNFGQSIVDNNEENPYEYYRYVFSTGDVIDSLSVKGTIMDAEKLKPDTFVSVMLYELDSTYTDSTVYKQKPKYITNTLDSLTSFSIDNIKEGQYKLIAIKDENGNFTFQQKSDKIGFYEDVISVPTDSTYTIKLFKEVLEFDAKRPKQIAGQKIGFGYDGDNQDMTIELLGDVPEGFEKRITKDKTKDTLYYWYKPKIEIDSAQFVIRNNTFVDTLTHKFRDIERDSLIIRAVQSGIINFTDDFILEGTVPFVNIDEKQVTILDKDSINVPFTTSFDELMNRCHFKFEKKESDNYNIQILPNTFEDFFGHVNDTLNYALRTKTLADYTNIRVRLENAEYPVIVQLTTEKGEVKYEQFGTEPRLFDFKNLDPNDYYIRVIYDTNGNQKWDSGNFLLQQQPERVSYASGIVEGRAGWDYPEEIFKLD</sequence>
<reference evidence="4 5" key="1">
    <citation type="submission" date="2023-01" db="EMBL/GenBank/DDBJ databases">
        <title>Psychroserpens ponticola sp. nov., isolated from seawater.</title>
        <authorList>
            <person name="Kristyanto S."/>
            <person name="Jung J."/>
            <person name="Kim J.M."/>
            <person name="Jeon C.O."/>
        </authorList>
    </citation>
    <scope>NUCLEOTIDE SEQUENCE [LARGE SCALE GENOMIC DNA]</scope>
    <source>
        <strain evidence="4 5">MSW6</strain>
    </source>
</reference>